<dbReference type="CDD" id="cd18808">
    <property type="entry name" value="SF1_C_Upf1"/>
    <property type="match status" value="1"/>
</dbReference>
<proteinExistence type="predicted"/>
<dbReference type="InterPro" id="IPR027417">
    <property type="entry name" value="P-loop_NTPase"/>
</dbReference>
<dbReference type="InterPro" id="IPR047187">
    <property type="entry name" value="SF1_C_Upf1"/>
</dbReference>
<dbReference type="InterPro" id="IPR003593">
    <property type="entry name" value="AAA+_ATPase"/>
</dbReference>
<protein>
    <submittedName>
        <fullName evidence="3">(pine wood nematode) hypothetical protein</fullName>
    </submittedName>
</protein>
<accession>A0A7I8X4I8</accession>
<evidence type="ECO:0000256" key="1">
    <source>
        <dbReference type="ARBA" id="ARBA00048432"/>
    </source>
</evidence>
<evidence type="ECO:0000313" key="3">
    <source>
        <dbReference type="EMBL" id="CAD5233629.1"/>
    </source>
</evidence>
<feature type="domain" description="Helicase ATP-binding" evidence="2">
    <location>
        <begin position="237"/>
        <end position="406"/>
    </location>
</feature>
<dbReference type="GO" id="GO:0005829">
    <property type="term" value="C:cytosol"/>
    <property type="evidence" value="ECO:0007669"/>
    <property type="project" value="TreeGrafter"/>
</dbReference>
<sequence>MAAKFKIPVEYQYLLEKKNIDQKTVEENKDLRHIFSHVPKNVPDRIRRNLAVISLHYANEYIQSKVPLFTNGVIRTLRLNFIRETRKVTVYRFDAEVLTPDHRKDDDYKQIPLQEFVALKEDDVEILSGRVYKSTKHLIRMKGTLVMSNSHPPPMPRQGATVNIYKAVIDFVPAAITKAIEKIQKGDLDEFIHPKPNMSSLKKFLKELDPQMDQFVTQNPEHARLNKEQKTAVYVISKGLHKPHPFVLFGPPGTGKTVTIIAAVVQLMKQDEGNRVLICTPSNTAADRVAKELLNHLDGELLGGHNVLRLCSRSVDFDHRDTSLDVIANIGAGEYEIPEGFKYYRIIITTLATSVRLLSETFTHIIADEAGQALEAEIWIPLGCCATKDTSVILCGDPNQLGPVNILNFPQRFSNYLECPLNWYLKMTDYAIDCRLCVRLVDCFRCHGHIVKIASNLFYKRRLRDAGDKEWKNKLCSDPSWFNGQFPIAFIDPKKSFQHKDPEGTSVGNHIEAKVVCQVLKYLNEQLSIDFGKIGVVSPYKYHSKLIREKVIQKFNHKVMDALTVDSVERFQGSEREVIIITTARTQGLGFLSCDLRLNTAITRAQRLLIVIGKKTNLEKHGSWKKFISYVDENNSIYPEFPVVKSLSDKMLKLKVTDTKN</sequence>
<dbReference type="Pfam" id="PF13086">
    <property type="entry name" value="AAA_11"/>
    <property type="match status" value="2"/>
</dbReference>
<dbReference type="SMART" id="SM00382">
    <property type="entry name" value="AAA"/>
    <property type="match status" value="1"/>
</dbReference>
<dbReference type="AlphaFoldDB" id="A0A7I8X4I8"/>
<dbReference type="InterPro" id="IPR045055">
    <property type="entry name" value="DNA2/NAM7-like"/>
</dbReference>
<dbReference type="PROSITE" id="PS51192">
    <property type="entry name" value="HELICASE_ATP_BIND_1"/>
    <property type="match status" value="1"/>
</dbReference>
<dbReference type="SMR" id="A0A7I8X4I8"/>
<gene>
    <name evidence="3" type="ORF">BXYJ_LOCUS13720</name>
</gene>
<dbReference type="Gene3D" id="3.40.50.300">
    <property type="entry name" value="P-loop containing nucleotide triphosphate hydrolases"/>
    <property type="match status" value="2"/>
</dbReference>
<dbReference type="SUPFAM" id="SSF52540">
    <property type="entry name" value="P-loop containing nucleoside triphosphate hydrolases"/>
    <property type="match status" value="1"/>
</dbReference>
<dbReference type="GO" id="GO:0043186">
    <property type="term" value="C:P granule"/>
    <property type="evidence" value="ECO:0007669"/>
    <property type="project" value="TreeGrafter"/>
</dbReference>
<evidence type="ECO:0000313" key="4">
    <source>
        <dbReference type="Proteomes" id="UP000659654"/>
    </source>
</evidence>
<dbReference type="Proteomes" id="UP000582659">
    <property type="component" value="Unassembled WGS sequence"/>
</dbReference>
<dbReference type="Pfam" id="PF13087">
    <property type="entry name" value="AAA_12"/>
    <property type="match status" value="1"/>
</dbReference>
<comment type="catalytic activity">
    <reaction evidence="1">
        <text>ATP + H2O = ADP + phosphate + H(+)</text>
        <dbReference type="Rhea" id="RHEA:13065"/>
        <dbReference type="ChEBI" id="CHEBI:15377"/>
        <dbReference type="ChEBI" id="CHEBI:15378"/>
        <dbReference type="ChEBI" id="CHEBI:30616"/>
        <dbReference type="ChEBI" id="CHEBI:43474"/>
        <dbReference type="ChEBI" id="CHEBI:456216"/>
        <dbReference type="EC" id="3.6.4.12"/>
    </reaction>
    <physiologicalReaction direction="left-to-right" evidence="1">
        <dbReference type="Rhea" id="RHEA:13066"/>
    </physiologicalReaction>
</comment>
<dbReference type="Proteomes" id="UP000659654">
    <property type="component" value="Unassembled WGS sequence"/>
</dbReference>
<dbReference type="InterPro" id="IPR041679">
    <property type="entry name" value="DNA2/NAM7-like_C"/>
</dbReference>
<evidence type="ECO:0000259" key="2">
    <source>
        <dbReference type="PROSITE" id="PS51192"/>
    </source>
</evidence>
<reference evidence="3" key="1">
    <citation type="submission" date="2020-09" db="EMBL/GenBank/DDBJ databases">
        <authorList>
            <person name="Kikuchi T."/>
        </authorList>
    </citation>
    <scope>NUCLEOTIDE SEQUENCE</scope>
    <source>
        <strain evidence="3">Ka4C1</strain>
    </source>
</reference>
<organism evidence="3 4">
    <name type="scientific">Bursaphelenchus xylophilus</name>
    <name type="common">Pinewood nematode worm</name>
    <name type="synonym">Aphelenchoides xylophilus</name>
    <dbReference type="NCBI Taxonomy" id="6326"/>
    <lineage>
        <taxon>Eukaryota</taxon>
        <taxon>Metazoa</taxon>
        <taxon>Ecdysozoa</taxon>
        <taxon>Nematoda</taxon>
        <taxon>Chromadorea</taxon>
        <taxon>Rhabditida</taxon>
        <taxon>Tylenchina</taxon>
        <taxon>Tylenchomorpha</taxon>
        <taxon>Aphelenchoidea</taxon>
        <taxon>Aphelenchoididae</taxon>
        <taxon>Bursaphelenchus</taxon>
    </lineage>
</organism>
<keyword evidence="4" id="KW-1185">Reference proteome</keyword>
<dbReference type="OrthoDB" id="5805783at2759"/>
<name>A0A7I8X4I8_BURXY</name>
<dbReference type="PANTHER" id="PTHR10887:SF322">
    <property type="entry name" value="HELICASE MOV-10"/>
    <property type="match status" value="1"/>
</dbReference>
<comment type="caution">
    <text evidence="3">The sequence shown here is derived from an EMBL/GenBank/DDBJ whole genome shotgun (WGS) entry which is preliminary data.</text>
</comment>
<dbReference type="InterPro" id="IPR041677">
    <property type="entry name" value="DNA2/NAM7_AAA_11"/>
</dbReference>
<dbReference type="GO" id="GO:0035194">
    <property type="term" value="P:regulatory ncRNA-mediated post-transcriptional gene silencing"/>
    <property type="evidence" value="ECO:0007669"/>
    <property type="project" value="TreeGrafter"/>
</dbReference>
<dbReference type="SMART" id="SM00487">
    <property type="entry name" value="DEXDc"/>
    <property type="match status" value="1"/>
</dbReference>
<dbReference type="InterPro" id="IPR014001">
    <property type="entry name" value="Helicase_ATP-bd"/>
</dbReference>
<dbReference type="PANTHER" id="PTHR10887">
    <property type="entry name" value="DNA2/NAM7 HELICASE FAMILY"/>
    <property type="match status" value="1"/>
</dbReference>
<dbReference type="GO" id="GO:0003678">
    <property type="term" value="F:DNA helicase activity"/>
    <property type="evidence" value="ECO:0007669"/>
    <property type="project" value="UniProtKB-EC"/>
</dbReference>
<dbReference type="EMBL" id="CAJFDI010000006">
    <property type="protein sequence ID" value="CAD5233629.1"/>
    <property type="molecule type" value="Genomic_DNA"/>
</dbReference>
<dbReference type="EMBL" id="CAJFCV020000006">
    <property type="protein sequence ID" value="CAG9128937.1"/>
    <property type="molecule type" value="Genomic_DNA"/>
</dbReference>